<organism evidence="2 3">
    <name type="scientific">Moritella viscosa</name>
    <dbReference type="NCBI Taxonomy" id="80854"/>
    <lineage>
        <taxon>Bacteria</taxon>
        <taxon>Pseudomonadati</taxon>
        <taxon>Pseudomonadota</taxon>
        <taxon>Gammaproteobacteria</taxon>
        <taxon>Alteromonadales</taxon>
        <taxon>Moritellaceae</taxon>
        <taxon>Moritella</taxon>
    </lineage>
</organism>
<comment type="caution">
    <text evidence="2">The sequence shown here is derived from an EMBL/GenBank/DDBJ whole genome shotgun (WGS) entry which is preliminary data.</text>
</comment>
<evidence type="ECO:0000313" key="2">
    <source>
        <dbReference type="EMBL" id="SGY85212.1"/>
    </source>
</evidence>
<dbReference type="SUPFAM" id="SSF53098">
    <property type="entry name" value="Ribonuclease H-like"/>
    <property type="match status" value="1"/>
</dbReference>
<protein>
    <submittedName>
        <fullName evidence="2">Mu transposase</fullName>
    </submittedName>
</protein>
<dbReference type="GeneID" id="61294477"/>
<sequence>MTYWVTAPECVDLGDMPSHPRNVRSRLESLCCTETKRKREGSKAFEYHISILPIQAQAELYKRMGKIEIQGKLYNIPQAQGNENLTYSREKLWSEWDAATEKQRTKATVQCQIVMAVAKLIESGISGQDVFHAIATEFDANKSTVQRLYYKVKNFEQADWAAVLLPRYRNRREEIEAEFTCEAWEFLKADWLRPEEPSLATCVLRLRQAADNFGWTVPSDTSINRKIKRELNRDQITLARKGTHALMMLYPAQERSVSELDAMEWINGDGYQHNVFVRWHNGEILRPKTWVWQDIYSRKILGYYCDVSENSDSIRLALMSMIDKYGIPRHATIDNTRAAANKWMTGGVPNRYRFKVKEDDPKGILPMLGIEVHWSSVLFGKGHGQAKPVERAFGNGGLGELVDKHPLVAGAYTGPNPMEKPDNYNSKNAVDIKVFEQALEAGINQFNSRPNRNTEACRGMLSFDQAFEESYSNSAIRKATKEQLRLLLLTAEAVRVKRDGTFILKAGGKIQNRENRYHNERLIGMHLSQNKVIVRFDPRELHGSVLCYTLDGRFICDAICLHAEGFGDTQAAREHNRNRKEFVKRTKQAQTAVKQMNINEVAQRLPLPEVPPEPESKIVEVFQPRGNTLQKVLVEEEVENNTDAMTLAFSKGVEMEWEARSKTLI</sequence>
<name>A0ABY1H8H0_9GAMM</name>
<dbReference type="Gene3D" id="1.10.10.10">
    <property type="entry name" value="Winged helix-like DNA-binding domain superfamily/Winged helix DNA-binding domain"/>
    <property type="match status" value="1"/>
</dbReference>
<feature type="domain" description="HTH Mu-type" evidence="1">
    <location>
        <begin position="1"/>
        <end position="68"/>
    </location>
</feature>
<dbReference type="PROSITE" id="PS51702">
    <property type="entry name" value="HTH_MU"/>
    <property type="match status" value="1"/>
</dbReference>
<reference evidence="2 3" key="1">
    <citation type="submission" date="2016-11" db="EMBL/GenBank/DDBJ databases">
        <authorList>
            <person name="Klemetsen T."/>
        </authorList>
    </citation>
    <scope>NUCLEOTIDE SEQUENCE [LARGE SCALE GENOMIC DNA]</scope>
    <source>
        <strain evidence="2">MT 2528</strain>
    </source>
</reference>
<dbReference type="EMBL" id="FPLJ01000022">
    <property type="protein sequence ID" value="SGY85212.1"/>
    <property type="molecule type" value="Genomic_DNA"/>
</dbReference>
<dbReference type="InterPro" id="IPR036397">
    <property type="entry name" value="RNaseH_sf"/>
</dbReference>
<dbReference type="InterPro" id="IPR003314">
    <property type="entry name" value="Mu-type_HTH"/>
</dbReference>
<dbReference type="SUPFAM" id="SSF46955">
    <property type="entry name" value="Putative DNA-binding domain"/>
    <property type="match status" value="1"/>
</dbReference>
<dbReference type="InterPro" id="IPR004189">
    <property type="entry name" value="Phage_Mu_transposase"/>
</dbReference>
<dbReference type="RefSeq" id="WP_045111284.1">
    <property type="nucleotide sequence ID" value="NZ_CAWQZC010000101.1"/>
</dbReference>
<dbReference type="InterPro" id="IPR015126">
    <property type="entry name" value="Mu_I-gamma"/>
</dbReference>
<dbReference type="Gene3D" id="6.10.250.2550">
    <property type="match status" value="1"/>
</dbReference>
<dbReference type="Gene3D" id="3.30.420.10">
    <property type="entry name" value="Ribonuclease H-like superfamily/Ribonuclease H"/>
    <property type="match status" value="1"/>
</dbReference>
<dbReference type="Pfam" id="PF09299">
    <property type="entry name" value="Mu-transpos_C"/>
    <property type="match status" value="1"/>
</dbReference>
<dbReference type="Gene3D" id="1.10.10.60">
    <property type="entry name" value="Homeodomain-like"/>
    <property type="match status" value="2"/>
</dbReference>
<evidence type="ECO:0000259" key="1">
    <source>
        <dbReference type="PROSITE" id="PS51702"/>
    </source>
</evidence>
<dbReference type="Pfam" id="PF02914">
    <property type="entry name" value="DDE_2"/>
    <property type="match status" value="1"/>
</dbReference>
<gene>
    <name evidence="2" type="ORF">MT2528_0809</name>
</gene>
<dbReference type="InterPro" id="IPR009061">
    <property type="entry name" value="DNA-bd_dom_put_sf"/>
</dbReference>
<dbReference type="InterPro" id="IPR012337">
    <property type="entry name" value="RNaseH-like_sf"/>
</dbReference>
<dbReference type="SUPFAM" id="SSF50610">
    <property type="entry name" value="mu transposase, C-terminal domain"/>
    <property type="match status" value="1"/>
</dbReference>
<keyword evidence="3" id="KW-1185">Reference proteome</keyword>
<dbReference type="InterPro" id="IPR015378">
    <property type="entry name" value="Transposase-like_Mu_C"/>
</dbReference>
<dbReference type="Gene3D" id="2.30.30.130">
    <property type="entry name" value="Transposase, Mu, C-terminal"/>
    <property type="match status" value="1"/>
</dbReference>
<dbReference type="Proteomes" id="UP000182660">
    <property type="component" value="Unassembled WGS sequence"/>
</dbReference>
<proteinExistence type="predicted"/>
<evidence type="ECO:0000313" key="3">
    <source>
        <dbReference type="Proteomes" id="UP000182660"/>
    </source>
</evidence>
<dbReference type="Pfam" id="PF02316">
    <property type="entry name" value="HTH_Tnp_Mu_1"/>
    <property type="match status" value="1"/>
</dbReference>
<dbReference type="InterPro" id="IPR009004">
    <property type="entry name" value="Transposase_Mu_C"/>
</dbReference>
<dbReference type="Pfam" id="PF09039">
    <property type="entry name" value="HTH_Tnp_Mu_2"/>
    <property type="match status" value="1"/>
</dbReference>
<dbReference type="InterPro" id="IPR036388">
    <property type="entry name" value="WH-like_DNA-bd_sf"/>
</dbReference>
<dbReference type="SUPFAM" id="SSF46689">
    <property type="entry name" value="Homeodomain-like"/>
    <property type="match status" value="2"/>
</dbReference>
<dbReference type="InterPro" id="IPR009057">
    <property type="entry name" value="Homeodomain-like_sf"/>
</dbReference>
<accession>A0ABY1H8H0</accession>